<evidence type="ECO:0000313" key="6">
    <source>
        <dbReference type="Proteomes" id="UP000249363"/>
    </source>
</evidence>
<feature type="compositionally biased region" description="Polar residues" evidence="4">
    <location>
        <begin position="1135"/>
        <end position="1144"/>
    </location>
</feature>
<feature type="region of interest" description="Disordered" evidence="4">
    <location>
        <begin position="250"/>
        <end position="392"/>
    </location>
</feature>
<dbReference type="InterPro" id="IPR032675">
    <property type="entry name" value="LRR_dom_sf"/>
</dbReference>
<feature type="compositionally biased region" description="Polar residues" evidence="4">
    <location>
        <begin position="171"/>
        <end position="187"/>
    </location>
</feature>
<dbReference type="GO" id="GO:0031267">
    <property type="term" value="F:small GTPase binding"/>
    <property type="evidence" value="ECO:0007669"/>
    <property type="project" value="TreeGrafter"/>
</dbReference>
<feature type="compositionally biased region" description="Polar residues" evidence="4">
    <location>
        <begin position="373"/>
        <end position="385"/>
    </location>
</feature>
<feature type="region of interest" description="Disordered" evidence="4">
    <location>
        <begin position="957"/>
        <end position="986"/>
    </location>
</feature>
<keyword evidence="2" id="KW-0433">Leucine-rich repeat</keyword>
<feature type="compositionally biased region" description="Polar residues" evidence="4">
    <location>
        <begin position="59"/>
        <end position="84"/>
    </location>
</feature>
<keyword evidence="1" id="KW-0343">GTPase activation</keyword>
<dbReference type="EMBL" id="MIKG01000003">
    <property type="protein sequence ID" value="RAO66059.1"/>
    <property type="molecule type" value="Genomic_DNA"/>
</dbReference>
<dbReference type="STRING" id="1196081.A0A364KR79"/>
<comment type="caution">
    <text evidence="5">The sequence shown here is derived from an EMBL/GenBank/DDBJ whole genome shotgun (WGS) entry which is preliminary data.</text>
</comment>
<reference evidence="5 6" key="1">
    <citation type="journal article" date="2017" name="Biotechnol. Biofuels">
        <title>Differential beta-glucosidase expression as a function of carbon source availability in Talaromyces amestolkiae: a genomic and proteomic approach.</title>
        <authorList>
            <person name="de Eugenio L.I."/>
            <person name="Mendez-Liter J.A."/>
            <person name="Nieto-Dominguez M."/>
            <person name="Alonso L."/>
            <person name="Gil-Munoz J."/>
            <person name="Barriuso J."/>
            <person name="Prieto A."/>
            <person name="Martinez M.J."/>
        </authorList>
    </citation>
    <scope>NUCLEOTIDE SEQUENCE [LARGE SCALE GENOMIC DNA]</scope>
    <source>
        <strain evidence="5 6">CIB</strain>
    </source>
</reference>
<name>A0A364KR79_TALAM</name>
<evidence type="ECO:0008006" key="7">
    <source>
        <dbReference type="Google" id="ProtNLM"/>
    </source>
</evidence>
<feature type="region of interest" description="Disordered" evidence="4">
    <location>
        <begin position="20"/>
        <end position="207"/>
    </location>
</feature>
<accession>A0A364KR79</accession>
<dbReference type="PANTHER" id="PTHR24113">
    <property type="entry name" value="RAN GTPASE-ACTIVATING PROTEIN 1"/>
    <property type="match status" value="1"/>
</dbReference>
<dbReference type="SMART" id="SM00368">
    <property type="entry name" value="LRR_RI"/>
    <property type="match status" value="4"/>
</dbReference>
<proteinExistence type="predicted"/>
<dbReference type="InterPro" id="IPR027038">
    <property type="entry name" value="RanGap"/>
</dbReference>
<keyword evidence="3" id="KW-0677">Repeat</keyword>
<gene>
    <name evidence="5" type="ORF">BHQ10_002071</name>
</gene>
<feature type="compositionally biased region" description="Low complexity" evidence="4">
    <location>
        <begin position="962"/>
        <end position="972"/>
    </location>
</feature>
<dbReference type="OrthoDB" id="8436363at2759"/>
<dbReference type="SUPFAM" id="SSF52047">
    <property type="entry name" value="RNI-like"/>
    <property type="match status" value="1"/>
</dbReference>
<dbReference type="GO" id="GO:0005096">
    <property type="term" value="F:GTPase activator activity"/>
    <property type="evidence" value="ECO:0007669"/>
    <property type="project" value="UniProtKB-KW"/>
</dbReference>
<evidence type="ECO:0000256" key="4">
    <source>
        <dbReference type="SAM" id="MobiDB-lite"/>
    </source>
</evidence>
<evidence type="ECO:0000256" key="2">
    <source>
        <dbReference type="ARBA" id="ARBA00022614"/>
    </source>
</evidence>
<protein>
    <recommendedName>
        <fullName evidence="7">Cell wall biogenesis protein Mhp1</fullName>
    </recommendedName>
</protein>
<evidence type="ECO:0000256" key="3">
    <source>
        <dbReference type="ARBA" id="ARBA00022737"/>
    </source>
</evidence>
<organism evidence="5 6">
    <name type="scientific">Talaromyces amestolkiae</name>
    <dbReference type="NCBI Taxonomy" id="1196081"/>
    <lineage>
        <taxon>Eukaryota</taxon>
        <taxon>Fungi</taxon>
        <taxon>Dikarya</taxon>
        <taxon>Ascomycota</taxon>
        <taxon>Pezizomycotina</taxon>
        <taxon>Eurotiomycetes</taxon>
        <taxon>Eurotiomycetidae</taxon>
        <taxon>Eurotiales</taxon>
        <taxon>Trichocomaceae</taxon>
        <taxon>Talaromyces</taxon>
        <taxon>Talaromyces sect. Talaromyces</taxon>
    </lineage>
</organism>
<dbReference type="AlphaFoldDB" id="A0A364KR79"/>
<feature type="region of interest" description="Disordered" evidence="4">
    <location>
        <begin position="869"/>
        <end position="899"/>
    </location>
</feature>
<dbReference type="GeneID" id="63791288"/>
<dbReference type="GO" id="GO:0006913">
    <property type="term" value="P:nucleocytoplasmic transport"/>
    <property type="evidence" value="ECO:0007669"/>
    <property type="project" value="TreeGrafter"/>
</dbReference>
<dbReference type="GO" id="GO:0048471">
    <property type="term" value="C:perinuclear region of cytoplasm"/>
    <property type="evidence" value="ECO:0007669"/>
    <property type="project" value="TreeGrafter"/>
</dbReference>
<dbReference type="GO" id="GO:0005829">
    <property type="term" value="C:cytosol"/>
    <property type="evidence" value="ECO:0007669"/>
    <property type="project" value="TreeGrafter"/>
</dbReference>
<keyword evidence="6" id="KW-1185">Reference proteome</keyword>
<dbReference type="Proteomes" id="UP000249363">
    <property type="component" value="Unassembled WGS sequence"/>
</dbReference>
<feature type="compositionally biased region" description="Polar residues" evidence="4">
    <location>
        <begin position="885"/>
        <end position="894"/>
    </location>
</feature>
<feature type="region of interest" description="Disordered" evidence="4">
    <location>
        <begin position="1122"/>
        <end position="1144"/>
    </location>
</feature>
<evidence type="ECO:0000256" key="1">
    <source>
        <dbReference type="ARBA" id="ARBA00022468"/>
    </source>
</evidence>
<feature type="compositionally biased region" description="Polar residues" evidence="4">
    <location>
        <begin position="114"/>
        <end position="123"/>
    </location>
</feature>
<sequence>MEGSNTVDVSWLHHSHRAEQLLRTKAATSSVHEKTNGPADSKLERSGSNKETSQRSPDEPPQSTGTSQPKTNGPHTEQPPSNMRNAPEKKAAINPPATPVKGSAPKAVPGRRNSWISSISSKFTTGTTPPGQGAALHVAPKLSPPVKPDINPFGASFSPKDKDPVIGESPNAFTSTTSSPKNPSFLQNAFRKFSSGGGGMGKATNNGGICERRIMNVDPNRDRCKVPELSQGKLKRVAFCVDVEIAGFASREDDEVTKREPTNVPTSQASKLKAKEKSEGSALKNPEASPEITNEPKPNDVDQPSPTLGVNGDATADVRTKEPTKKQEKKKRSEEERKERKERKRRQAEENGTIPMQFRQGEDEQPAVPTAAPSGTRSKTQSHPTTDPLVEQMTSPSSTLVEAPGTVAVLDLSDFPMTLQDIVTFSDWLAIVPVRKLILENCALTDEGVRSILAGLLSTKTMQQARNRRRSTKEKLASVPPLFGVVEKVSLKNNTKIGPEGWRHICLFIHLSKSLKAIDLSGIPFPKKIANGSSPLKAGDLGITLANSLTTRFGGDYLEELLLSECQPSTEDIEKICNAAATIKLRRLGLANNNMTREGLEHVVRYLRCGNCEGIDLGGNELHDHLNLLTDAIDSENPLLALSLADCSLTPATVFPLLQAFPTLPNLRFIDFSHNPALFTTQPDCLSMLRKFLPRMAALKRIHLADVDLSPDHAIALAEVLPECPSLSHLNILENPRIASLGSSSDPADQEEACAVYASLMAAVRVSRTLIAVDIEVPTAESNEVVRALASQIVAYSLRNLGALEELSDASQVQRSEVPIPEVLQHLVGHTGPVLSTEDEPAPNEDYVIGGTGVVKALGVCLGNLDRQQAEIGGGSRPGSGRSTPVPQVTSSMQKTKKARDMSKNLLGSARNIQARIKIALVREDRAGNDANYRRLQFLDQTLQKIITRFEEEFPECRVSADSQTEETSSQRSSEDSHEPITAVDSAVYVPDISTAEDEEADPFAIRLSRRGSNTSLHSRALTSEEGRLHRISQHLRRDFLNPSLIAPEDGGAVSGDDSHINALREKLQNLKGDEKMGTHPESVGADKAFHELGSTVEELWIIQQQDQDAFERWKQSQIAAQINAGLRSPPFQAGESSSSQPSK</sequence>
<dbReference type="RefSeq" id="XP_040730576.1">
    <property type="nucleotide sequence ID" value="XM_040874177.1"/>
</dbReference>
<dbReference type="Gene3D" id="3.80.10.10">
    <property type="entry name" value="Ribonuclease Inhibitor"/>
    <property type="match status" value="2"/>
</dbReference>
<evidence type="ECO:0000313" key="5">
    <source>
        <dbReference type="EMBL" id="RAO66059.1"/>
    </source>
</evidence>
<dbReference type="GO" id="GO:0005634">
    <property type="term" value="C:nucleus"/>
    <property type="evidence" value="ECO:0007669"/>
    <property type="project" value="TreeGrafter"/>
</dbReference>
<dbReference type="PANTHER" id="PTHR24113:SF12">
    <property type="entry name" value="RAN GTPASE-ACTIVATING PROTEIN 1"/>
    <property type="match status" value="1"/>
</dbReference>
<feature type="compositionally biased region" description="Basic and acidic residues" evidence="4">
    <location>
        <begin position="31"/>
        <end position="58"/>
    </location>
</feature>
<feature type="compositionally biased region" description="Basic and acidic residues" evidence="4">
    <location>
        <begin position="316"/>
        <end position="339"/>
    </location>
</feature>